<evidence type="ECO:0000256" key="2">
    <source>
        <dbReference type="ARBA" id="ARBA00022692"/>
    </source>
</evidence>
<evidence type="ECO:0000256" key="1">
    <source>
        <dbReference type="ARBA" id="ARBA00004141"/>
    </source>
</evidence>
<dbReference type="GO" id="GO:0055085">
    <property type="term" value="P:transmembrane transport"/>
    <property type="evidence" value="ECO:0000318"/>
    <property type="project" value="GO_Central"/>
</dbReference>
<dbReference type="PaxDb" id="8355-A0A1L8HXK4"/>
<sequence>MARTWIEPVVVGAQMASSFYDTGLLLVVKTHYNQSSLSSNSTSDDQLQNAISNFYLIHNLILSLTPFLSAYVLSNIGDKKNRKVPICVPLLGYFVSRMFLLFVILFNWPIEVMYGSAALNGLTGFFTTYWAGVLAIASLGSSESKRSVRFIIIELVYGAAGFVGSLVSGHIFKNFEIANQKGSVLVILSLCFYAFSLLYCLFIFKIPKIEGTGPEYSRQRLNSETQISPNVPTETSTLLMKDPTEASAVVENSATMTYFSKLFLFLLFFSGILYNAAVSGAVDVLPFFIINKPLNWGAVEVGYANAAGYLIFVTSFLGVYFFSKCLPDFIMIGIGILSFSLGIFIMGFVQWTFLFYIARAVMMFSLIPLPTIRSVISKQVRGTSYGKVFVVLQLSLSLTHVITLIAFTKLYQASLDWFRGFCFILASIIALLSLIPISIAAYMRRSRPPI</sequence>
<evidence type="ECO:0000256" key="5">
    <source>
        <dbReference type="ARBA" id="ARBA00038227"/>
    </source>
</evidence>
<dbReference type="RefSeq" id="XP_018111942.1">
    <property type="nucleotide sequence ID" value="XM_018256453.2"/>
</dbReference>
<dbReference type="KEGG" id="xla:108713385"/>
<dbReference type="AGR" id="Xenbase:XB-GENE-17338271"/>
<name>A0A1L8HXK4_XENLA</name>
<evidence type="ECO:0000313" key="7">
    <source>
        <dbReference type="RefSeq" id="XP_018111942.1"/>
    </source>
</evidence>
<comment type="subcellular location">
    <subcellularLocation>
        <location evidence="1">Membrane</location>
        <topology evidence="1">Multi-pass membrane protein</topology>
    </subcellularLocation>
</comment>
<protein>
    <submittedName>
        <fullName evidence="7">Thymic stromal cotransporter homolog</fullName>
    </submittedName>
</protein>
<dbReference type="PANTHER" id="PTHR23507:SF42">
    <property type="entry name" value="SOLUTE CARRIER FAMILY 46 MEMBER 2"/>
    <property type="match status" value="1"/>
</dbReference>
<dbReference type="GO" id="GO:0016020">
    <property type="term" value="C:membrane"/>
    <property type="evidence" value="ECO:0000318"/>
    <property type="project" value="GO_Central"/>
</dbReference>
<dbReference type="SUPFAM" id="SSF103473">
    <property type="entry name" value="MFS general substrate transporter"/>
    <property type="match status" value="1"/>
</dbReference>
<dbReference type="CTD" id="108713385"/>
<dbReference type="OMA" id="MARTWIE"/>
<dbReference type="GO" id="GO:0022857">
    <property type="term" value="F:transmembrane transporter activity"/>
    <property type="evidence" value="ECO:0000318"/>
    <property type="project" value="GO_Central"/>
</dbReference>
<keyword evidence="4" id="KW-0472">Membrane</keyword>
<dbReference type="InterPro" id="IPR011701">
    <property type="entry name" value="MFS"/>
</dbReference>
<keyword evidence="3" id="KW-1133">Transmembrane helix</keyword>
<dbReference type="Gene3D" id="1.20.1250.20">
    <property type="entry name" value="MFS general substrate transporter like domains"/>
    <property type="match status" value="1"/>
</dbReference>
<evidence type="ECO:0000256" key="4">
    <source>
        <dbReference type="ARBA" id="ARBA00023136"/>
    </source>
</evidence>
<dbReference type="OrthoDB" id="430300at2759"/>
<dbReference type="Xenbase" id="XB-GENE-17338271">
    <property type="gene designation" value="slc46a2.L"/>
</dbReference>
<dbReference type="GeneID" id="108713385"/>
<keyword evidence="2" id="KW-0812">Transmembrane</keyword>
<proteinExistence type="inferred from homology"/>
<organism evidence="6 7">
    <name type="scientific">Xenopus laevis</name>
    <name type="common">African clawed frog</name>
    <dbReference type="NCBI Taxonomy" id="8355"/>
    <lineage>
        <taxon>Eukaryota</taxon>
        <taxon>Metazoa</taxon>
        <taxon>Chordata</taxon>
        <taxon>Craniata</taxon>
        <taxon>Vertebrata</taxon>
        <taxon>Euteleostomi</taxon>
        <taxon>Amphibia</taxon>
        <taxon>Batrachia</taxon>
        <taxon>Anura</taxon>
        <taxon>Pipoidea</taxon>
        <taxon>Pipidae</taxon>
        <taxon>Xenopodinae</taxon>
        <taxon>Xenopus</taxon>
        <taxon>Xenopus</taxon>
    </lineage>
</organism>
<comment type="similarity">
    <text evidence="5">Belongs to the major facilitator superfamily. SLC46A family.</text>
</comment>
<evidence type="ECO:0000313" key="6">
    <source>
        <dbReference type="Proteomes" id="UP000186698"/>
    </source>
</evidence>
<keyword evidence="6" id="KW-1185">Reference proteome</keyword>
<dbReference type="AlphaFoldDB" id="A0A1L8HXK4"/>
<accession>A0A1L8HXK4</accession>
<gene>
    <name evidence="7 8" type="primary">slc46a2.L</name>
</gene>
<evidence type="ECO:0000256" key="3">
    <source>
        <dbReference type="ARBA" id="ARBA00022989"/>
    </source>
</evidence>
<dbReference type="InterPro" id="IPR036259">
    <property type="entry name" value="MFS_trans_sf"/>
</dbReference>
<dbReference type="Pfam" id="PF07690">
    <property type="entry name" value="MFS_1"/>
    <property type="match status" value="1"/>
</dbReference>
<dbReference type="Proteomes" id="UP000186698">
    <property type="component" value="Chromosome 1L"/>
</dbReference>
<dbReference type="STRING" id="8355.A0A1L8HXK4"/>
<dbReference type="Bgee" id="108713385">
    <property type="expression patterns" value="Expressed in lung and 10 other cell types or tissues"/>
</dbReference>
<evidence type="ECO:0000313" key="8">
    <source>
        <dbReference type="Xenbase" id="XB-GENE-17338271"/>
    </source>
</evidence>
<dbReference type="PANTHER" id="PTHR23507">
    <property type="entry name" value="ZGC:174356"/>
    <property type="match status" value="1"/>
</dbReference>
<reference evidence="7" key="1">
    <citation type="submission" date="2025-08" db="UniProtKB">
        <authorList>
            <consortium name="RefSeq"/>
        </authorList>
    </citation>
    <scope>IDENTIFICATION</scope>
    <source>
        <strain evidence="7">J_2021</strain>
        <tissue evidence="7">Erythrocytes</tissue>
    </source>
</reference>